<dbReference type="EMBL" id="OZ034820">
    <property type="protein sequence ID" value="CAL1400431.1"/>
    <property type="molecule type" value="Genomic_DNA"/>
</dbReference>
<protein>
    <submittedName>
        <fullName evidence="1">Uncharacterized protein</fullName>
    </submittedName>
</protein>
<accession>A0AAV2FPY0</accession>
<name>A0AAV2FPY0_9ROSI</name>
<proteinExistence type="predicted"/>
<sequence length="75" mass="8446">MLYSIVEVLSRKTKSSIMKGLEIKSLKWPKEKSIDQFSKKPTKPIAPTTESIMEPSKWMIAATRGVDGTQDCNQC</sequence>
<reference evidence="1 2" key="1">
    <citation type="submission" date="2024-04" db="EMBL/GenBank/DDBJ databases">
        <authorList>
            <person name="Fracassetti M."/>
        </authorList>
    </citation>
    <scope>NUCLEOTIDE SEQUENCE [LARGE SCALE GENOMIC DNA]</scope>
</reference>
<dbReference type="AlphaFoldDB" id="A0AAV2FPY0"/>
<gene>
    <name evidence="1" type="ORF">LTRI10_LOCUS40561</name>
</gene>
<evidence type="ECO:0000313" key="1">
    <source>
        <dbReference type="EMBL" id="CAL1400431.1"/>
    </source>
</evidence>
<evidence type="ECO:0000313" key="2">
    <source>
        <dbReference type="Proteomes" id="UP001497516"/>
    </source>
</evidence>
<organism evidence="1 2">
    <name type="scientific">Linum trigynum</name>
    <dbReference type="NCBI Taxonomy" id="586398"/>
    <lineage>
        <taxon>Eukaryota</taxon>
        <taxon>Viridiplantae</taxon>
        <taxon>Streptophyta</taxon>
        <taxon>Embryophyta</taxon>
        <taxon>Tracheophyta</taxon>
        <taxon>Spermatophyta</taxon>
        <taxon>Magnoliopsida</taxon>
        <taxon>eudicotyledons</taxon>
        <taxon>Gunneridae</taxon>
        <taxon>Pentapetalae</taxon>
        <taxon>rosids</taxon>
        <taxon>fabids</taxon>
        <taxon>Malpighiales</taxon>
        <taxon>Linaceae</taxon>
        <taxon>Linum</taxon>
    </lineage>
</organism>
<keyword evidence="2" id="KW-1185">Reference proteome</keyword>
<dbReference type="Proteomes" id="UP001497516">
    <property type="component" value="Chromosome 7"/>
</dbReference>